<keyword evidence="10" id="KW-1185">Reference proteome</keyword>
<dbReference type="PANTHER" id="PTHR31595">
    <property type="entry name" value="LONG-CHAIN-ALCOHOL O-FATTY-ACYLTRANSFERASE 3-RELATED"/>
    <property type="match status" value="1"/>
</dbReference>
<feature type="transmembrane region" description="Helical" evidence="7">
    <location>
        <begin position="205"/>
        <end position="226"/>
    </location>
</feature>
<feature type="transmembrane region" description="Helical" evidence="7">
    <location>
        <begin position="348"/>
        <end position="367"/>
    </location>
</feature>
<dbReference type="KEGG" id="fpu:FPSE_00541"/>
<dbReference type="GeneID" id="20359161"/>
<evidence type="ECO:0000256" key="1">
    <source>
        <dbReference type="ARBA" id="ARBA00004141"/>
    </source>
</evidence>
<dbReference type="Pfam" id="PF13813">
    <property type="entry name" value="MBOAT_2"/>
    <property type="match status" value="1"/>
</dbReference>
<dbReference type="GO" id="GO:0016020">
    <property type="term" value="C:membrane"/>
    <property type="evidence" value="ECO:0007669"/>
    <property type="project" value="UniProtKB-SubCell"/>
</dbReference>
<evidence type="ECO:0000259" key="8">
    <source>
        <dbReference type="Pfam" id="PF13813"/>
    </source>
</evidence>
<evidence type="ECO:0000256" key="7">
    <source>
        <dbReference type="SAM" id="Phobius"/>
    </source>
</evidence>
<dbReference type="AlphaFoldDB" id="K3W3D9"/>
<dbReference type="InterPro" id="IPR044851">
    <property type="entry name" value="Wax_synthase"/>
</dbReference>
<dbReference type="PANTHER" id="PTHR31595:SF27">
    <property type="entry name" value="WAX SYNTHASE DOMAIN-CONTAINING PROTEIN-RELATED"/>
    <property type="match status" value="1"/>
</dbReference>
<keyword evidence="4 7" id="KW-0812">Transmembrane</keyword>
<dbReference type="InterPro" id="IPR032805">
    <property type="entry name" value="Wax_synthase_dom"/>
</dbReference>
<comment type="similarity">
    <text evidence="2">Belongs to the wax synthase family.</text>
</comment>
<gene>
    <name evidence="9" type="ORF">FPSE_00541</name>
</gene>
<evidence type="ECO:0000256" key="6">
    <source>
        <dbReference type="ARBA" id="ARBA00023136"/>
    </source>
</evidence>
<keyword evidence="5 7" id="KW-1133">Transmembrane helix</keyword>
<comment type="caution">
    <text evidence="9">The sequence shown here is derived from an EMBL/GenBank/DDBJ whole genome shotgun (WGS) entry which is preliminary data.</text>
</comment>
<evidence type="ECO:0000313" key="9">
    <source>
        <dbReference type="EMBL" id="EKJ79230.1"/>
    </source>
</evidence>
<evidence type="ECO:0000256" key="3">
    <source>
        <dbReference type="ARBA" id="ARBA00022679"/>
    </source>
</evidence>
<keyword evidence="3" id="KW-0808">Transferase</keyword>
<dbReference type="HOGENOM" id="CLU_032731_0_1_1"/>
<evidence type="ECO:0000256" key="2">
    <source>
        <dbReference type="ARBA" id="ARBA00007282"/>
    </source>
</evidence>
<evidence type="ECO:0000313" key="10">
    <source>
        <dbReference type="Proteomes" id="UP000007978"/>
    </source>
</evidence>
<proteinExistence type="inferred from homology"/>
<dbReference type="GO" id="GO:0006629">
    <property type="term" value="P:lipid metabolic process"/>
    <property type="evidence" value="ECO:0007669"/>
    <property type="project" value="InterPro"/>
</dbReference>
<comment type="subcellular location">
    <subcellularLocation>
        <location evidence="1">Membrane</location>
        <topology evidence="1">Multi-pass membrane protein</topology>
    </subcellularLocation>
</comment>
<feature type="domain" description="Wax synthase" evidence="8">
    <location>
        <begin position="236"/>
        <end position="322"/>
    </location>
</feature>
<protein>
    <recommendedName>
        <fullName evidence="8">Wax synthase domain-containing protein</fullName>
    </recommendedName>
</protein>
<accession>K3W3D9</accession>
<sequence length="392" mass="43768">MTAQTALCLAATSQALTAFALGFTAPGNLVRPAIALVVAWLTWIFNQAIDDALPSRLHIAMISTGMWIQFLKSLDDLCLTKVSFGDEETTAKKSPPTSRSAISRLRFGVSNLWNMRGVGTAHQISKIPSWSSSPATLSHVPSRGQEILRHVKNATLSYLVLDVFANQPPPDLENLMSPRNELLFTRLGEIDAHEALFRLGAVLGFWLNTFCVIHLVNSVFSLGYLISGLYPVRMLPPVWGRLSDVYTIRRFWGDFWHQTLRRHLTSISDFLVHGLLHMPRGTLIARYCKLIISFFISGALHYPADRALGISVQESNAITYFLVTALAIMCEDGVQHISKGLGGNKRKYFGYVWVVAYMYWMTPSWGYPAARVVRPQDQMVSYSVIGNLKSSE</sequence>
<reference evidence="9 10" key="1">
    <citation type="journal article" date="2012" name="PLoS Pathog.">
        <title>Comparative pathogenomics reveals horizontally acquired novel virulence genes in fungi infecting cereal hosts.</title>
        <authorList>
            <person name="Gardiner D.M."/>
            <person name="McDonald M.C."/>
            <person name="Covarelli L."/>
            <person name="Solomon P.S."/>
            <person name="Rusu A.G."/>
            <person name="Marshall M."/>
            <person name="Kazan K."/>
            <person name="Chakraborty S."/>
            <person name="McDonald B.A."/>
            <person name="Manners J.M."/>
        </authorList>
    </citation>
    <scope>NUCLEOTIDE SEQUENCE [LARGE SCALE GENOMIC DNA]</scope>
    <source>
        <strain evidence="9 10">CS3096</strain>
    </source>
</reference>
<evidence type="ECO:0000256" key="5">
    <source>
        <dbReference type="ARBA" id="ARBA00022989"/>
    </source>
</evidence>
<dbReference type="GO" id="GO:0008374">
    <property type="term" value="F:O-acyltransferase activity"/>
    <property type="evidence" value="ECO:0007669"/>
    <property type="project" value="InterPro"/>
</dbReference>
<evidence type="ECO:0000256" key="4">
    <source>
        <dbReference type="ARBA" id="ARBA00022692"/>
    </source>
</evidence>
<dbReference type="OrthoDB" id="1077582at2759"/>
<dbReference type="RefSeq" id="XP_009251936.1">
    <property type="nucleotide sequence ID" value="XM_009253661.1"/>
</dbReference>
<dbReference type="EMBL" id="AFNW01000011">
    <property type="protein sequence ID" value="EKJ79230.1"/>
    <property type="molecule type" value="Genomic_DNA"/>
</dbReference>
<name>K3W3D9_FUSPC</name>
<dbReference type="Proteomes" id="UP000007978">
    <property type="component" value="Chromosome 1"/>
</dbReference>
<keyword evidence="6 7" id="KW-0472">Membrane</keyword>
<organism evidence="9 10">
    <name type="scientific">Fusarium pseudograminearum (strain CS3096)</name>
    <name type="common">Wheat and barley crown-rot fungus</name>
    <dbReference type="NCBI Taxonomy" id="1028729"/>
    <lineage>
        <taxon>Eukaryota</taxon>
        <taxon>Fungi</taxon>
        <taxon>Dikarya</taxon>
        <taxon>Ascomycota</taxon>
        <taxon>Pezizomycotina</taxon>
        <taxon>Sordariomycetes</taxon>
        <taxon>Hypocreomycetidae</taxon>
        <taxon>Hypocreales</taxon>
        <taxon>Nectriaceae</taxon>
        <taxon>Fusarium</taxon>
    </lineage>
</organism>
<dbReference type="eggNOG" id="ENOG502SI5I">
    <property type="taxonomic scope" value="Eukaryota"/>
</dbReference>